<gene>
    <name evidence="4" type="ORF">P3X46_016779</name>
</gene>
<dbReference type="Gene3D" id="2.60.40.1820">
    <property type="match status" value="1"/>
</dbReference>
<evidence type="ECO:0000256" key="1">
    <source>
        <dbReference type="SAM" id="MobiDB-lite"/>
    </source>
</evidence>
<comment type="caution">
    <text evidence="4">The sequence shown here is derived from an EMBL/GenBank/DDBJ whole genome shotgun (WGS) entry which is preliminary data.</text>
</comment>
<organism evidence="4 5">
    <name type="scientific">Hevea brasiliensis</name>
    <name type="common">Para rubber tree</name>
    <name type="synonym">Siphonia brasiliensis</name>
    <dbReference type="NCBI Taxonomy" id="3981"/>
    <lineage>
        <taxon>Eukaryota</taxon>
        <taxon>Viridiplantae</taxon>
        <taxon>Streptophyta</taxon>
        <taxon>Embryophyta</taxon>
        <taxon>Tracheophyta</taxon>
        <taxon>Spermatophyta</taxon>
        <taxon>Magnoliopsida</taxon>
        <taxon>eudicotyledons</taxon>
        <taxon>Gunneridae</taxon>
        <taxon>Pentapetalae</taxon>
        <taxon>rosids</taxon>
        <taxon>fabids</taxon>
        <taxon>Malpighiales</taxon>
        <taxon>Euphorbiaceae</taxon>
        <taxon>Crotonoideae</taxon>
        <taxon>Micrandreae</taxon>
        <taxon>Hevea</taxon>
    </lineage>
</organism>
<reference evidence="4" key="1">
    <citation type="journal article" date="2023" name="Plant Biotechnol. J.">
        <title>Chromosome-level wild Hevea brasiliensis genome provides new tools for genomic-assisted breeding and valuable loci to elevate rubber yield.</title>
        <authorList>
            <person name="Cheng H."/>
            <person name="Song X."/>
            <person name="Hu Y."/>
            <person name="Wu T."/>
            <person name="Yang Q."/>
            <person name="An Z."/>
            <person name="Feng S."/>
            <person name="Deng Z."/>
            <person name="Wu W."/>
            <person name="Zeng X."/>
            <person name="Tu M."/>
            <person name="Wang X."/>
            <person name="Huang H."/>
        </authorList>
    </citation>
    <scope>NUCLEOTIDE SEQUENCE</scope>
    <source>
        <strain evidence="4">MT/VB/25A 57/8</strain>
    </source>
</reference>
<proteinExistence type="predicted"/>
<name>A0ABQ9M0E9_HEVBR</name>
<keyword evidence="2" id="KW-1133">Transmembrane helix</keyword>
<dbReference type="PANTHER" id="PTHR31852">
    <property type="entry name" value="LATE EMBRYOGENESIS ABUNDANT (LEA) HYDROXYPROLINE-RICH GLYCOPROTEIN FAMILY"/>
    <property type="match status" value="1"/>
</dbReference>
<dbReference type="Pfam" id="PF03168">
    <property type="entry name" value="LEA_2"/>
    <property type="match status" value="1"/>
</dbReference>
<dbReference type="InterPro" id="IPR055301">
    <property type="entry name" value="Lea14-like_2"/>
</dbReference>
<evidence type="ECO:0000313" key="4">
    <source>
        <dbReference type="EMBL" id="KAJ9173666.1"/>
    </source>
</evidence>
<sequence>MFEKNQEYPLAPANGHHRSDEEAAPPSSKELKRKKRIKCAVYVAVLAVFQAGIILLLALTVLKIRTPKLRLGTLTIESMQTETSGLPSFNMRFNAQVKVKNTNFGHYKFDAGNVTFLYQGVTIGQAMVPKARAKARSTKKVDVAVELNSASLPSTENLGSELDSNVLTLNSQAKLSGEVELLKVIKKNKSAQMNCTITFNVSTKMLQNLSCK</sequence>
<feature type="transmembrane region" description="Helical" evidence="2">
    <location>
        <begin position="39"/>
        <end position="62"/>
    </location>
</feature>
<feature type="domain" description="Late embryogenesis abundant protein LEA-2 subgroup" evidence="3">
    <location>
        <begin position="97"/>
        <end position="196"/>
    </location>
</feature>
<keyword evidence="5" id="KW-1185">Reference proteome</keyword>
<evidence type="ECO:0000256" key="2">
    <source>
        <dbReference type="SAM" id="Phobius"/>
    </source>
</evidence>
<accession>A0ABQ9M0E9</accession>
<evidence type="ECO:0000313" key="5">
    <source>
        <dbReference type="Proteomes" id="UP001174677"/>
    </source>
</evidence>
<dbReference type="Proteomes" id="UP001174677">
    <property type="component" value="Chromosome 9"/>
</dbReference>
<dbReference type="InterPro" id="IPR004864">
    <property type="entry name" value="LEA_2"/>
</dbReference>
<dbReference type="EMBL" id="JARPOI010000009">
    <property type="protein sequence ID" value="KAJ9173666.1"/>
    <property type="molecule type" value="Genomic_DNA"/>
</dbReference>
<feature type="region of interest" description="Disordered" evidence="1">
    <location>
        <begin position="1"/>
        <end position="30"/>
    </location>
</feature>
<keyword evidence="2" id="KW-0472">Membrane</keyword>
<protein>
    <recommendedName>
        <fullName evidence="3">Late embryogenesis abundant protein LEA-2 subgroup domain-containing protein</fullName>
    </recommendedName>
</protein>
<keyword evidence="2" id="KW-0812">Transmembrane</keyword>
<evidence type="ECO:0000259" key="3">
    <source>
        <dbReference type="Pfam" id="PF03168"/>
    </source>
</evidence>